<evidence type="ECO:0000313" key="2">
    <source>
        <dbReference type="EMBL" id="QJA65312.1"/>
    </source>
</evidence>
<evidence type="ECO:0000259" key="1">
    <source>
        <dbReference type="Pfam" id="PF00308"/>
    </source>
</evidence>
<dbReference type="InterPro" id="IPR013317">
    <property type="entry name" value="DnaA_dom"/>
</dbReference>
<dbReference type="GO" id="GO:0006260">
    <property type="term" value="P:DNA replication"/>
    <property type="evidence" value="ECO:0007669"/>
    <property type="project" value="TreeGrafter"/>
</dbReference>
<protein>
    <submittedName>
        <fullName evidence="2">Putative DNA replication initiation protein</fullName>
    </submittedName>
</protein>
<reference evidence="2" key="1">
    <citation type="submission" date="2020-03" db="EMBL/GenBank/DDBJ databases">
        <title>The deep terrestrial virosphere.</title>
        <authorList>
            <person name="Holmfeldt K."/>
            <person name="Nilsson E."/>
            <person name="Simone D."/>
            <person name="Lopez-Fernandez M."/>
            <person name="Wu X."/>
            <person name="de Brujin I."/>
            <person name="Lundin D."/>
            <person name="Andersson A."/>
            <person name="Bertilsson S."/>
            <person name="Dopson M."/>
        </authorList>
    </citation>
    <scope>NUCLEOTIDE SEQUENCE</scope>
    <source>
        <strain evidence="3">MM415A00356</strain>
        <strain evidence="2">MM415B00404</strain>
    </source>
</reference>
<dbReference type="InterPro" id="IPR027417">
    <property type="entry name" value="P-loop_NTPase"/>
</dbReference>
<proteinExistence type="predicted"/>
<dbReference type="AlphaFoldDB" id="A0A6M3J8P6"/>
<dbReference type="SUPFAM" id="SSF52540">
    <property type="entry name" value="P-loop containing nucleoside triphosphate hydrolases"/>
    <property type="match status" value="1"/>
</dbReference>
<dbReference type="PANTHER" id="PTHR30050">
    <property type="entry name" value="CHROMOSOMAL REPLICATION INITIATOR PROTEIN DNAA"/>
    <property type="match status" value="1"/>
</dbReference>
<evidence type="ECO:0000313" key="3">
    <source>
        <dbReference type="EMBL" id="QJA82892.1"/>
    </source>
</evidence>
<dbReference type="EMBL" id="MT141536">
    <property type="protein sequence ID" value="QJA65312.1"/>
    <property type="molecule type" value="Genomic_DNA"/>
</dbReference>
<feature type="domain" description="Chromosomal replication initiator protein DnaA ATPAse" evidence="1">
    <location>
        <begin position="48"/>
        <end position="202"/>
    </location>
</feature>
<accession>A0A6M3J8P6</accession>
<dbReference type="EMBL" id="MT142498">
    <property type="protein sequence ID" value="QJA82892.1"/>
    <property type="molecule type" value="Genomic_DNA"/>
</dbReference>
<sequence length="226" mass="25153">MTLPLDQAAEKYFTPPDEEQVAERNEKFDRMARFSGMPLATSETLLLMKFLPGPGTKTAYAAALAFVGEPEHHFLTFVGEPGRGKTHLALGIGWHWLAQDKGTVKYWQVSELLDAMRAEFDKPPETETGAPLPGQFELAKGVSLLILDDLGVEKTSEWVADKLDTLVNHRWLEGKCTVFTTNLAPSQLAPRLRSRIKEGVTVTLEGPDYREIKAKMRRAKEVGSEA</sequence>
<dbReference type="Pfam" id="PF00308">
    <property type="entry name" value="Bac_DnaA"/>
    <property type="match status" value="1"/>
</dbReference>
<dbReference type="PANTHER" id="PTHR30050:SF4">
    <property type="entry name" value="ATP-BINDING PROTEIN RV3427C IN INSERTION SEQUENCE-RELATED"/>
    <property type="match status" value="1"/>
</dbReference>
<dbReference type="CDD" id="cd00009">
    <property type="entry name" value="AAA"/>
    <property type="match status" value="1"/>
</dbReference>
<dbReference type="Gene3D" id="3.40.50.300">
    <property type="entry name" value="P-loop containing nucleotide triphosphate hydrolases"/>
    <property type="match status" value="1"/>
</dbReference>
<organism evidence="2">
    <name type="scientific">viral metagenome</name>
    <dbReference type="NCBI Taxonomy" id="1070528"/>
    <lineage>
        <taxon>unclassified sequences</taxon>
        <taxon>metagenomes</taxon>
        <taxon>organismal metagenomes</taxon>
    </lineage>
</organism>
<gene>
    <name evidence="3" type="ORF">MM415A00356_0041</name>
    <name evidence="2" type="ORF">MM415B00404_0014</name>
</gene>
<name>A0A6M3J8P6_9ZZZZ</name>